<dbReference type="InterPro" id="IPR057727">
    <property type="entry name" value="WCX_dom"/>
</dbReference>
<keyword evidence="5" id="KW-1185">Reference proteome</keyword>
<dbReference type="SUPFAM" id="SSF46785">
    <property type="entry name" value="Winged helix' DNA-binding domain"/>
    <property type="match status" value="1"/>
</dbReference>
<dbReference type="InterPro" id="IPR028349">
    <property type="entry name" value="PafC-like"/>
</dbReference>
<evidence type="ECO:0000259" key="3">
    <source>
        <dbReference type="PROSITE" id="PS51000"/>
    </source>
</evidence>
<gene>
    <name evidence="4" type="ORF">GK108_11545</name>
</gene>
<dbReference type="GO" id="GO:0003700">
    <property type="term" value="F:DNA-binding transcription factor activity"/>
    <property type="evidence" value="ECO:0007669"/>
    <property type="project" value="InterPro"/>
</dbReference>
<dbReference type="InterPro" id="IPR051534">
    <property type="entry name" value="CBASS_pafABC_assoc_protein"/>
</dbReference>
<keyword evidence="2" id="KW-0804">Transcription</keyword>
<dbReference type="Proteomes" id="UP000474175">
    <property type="component" value="Unassembled WGS sequence"/>
</dbReference>
<dbReference type="Gene3D" id="1.10.10.10">
    <property type="entry name" value="Winged helix-like DNA-binding domain superfamily/Winged helix DNA-binding domain"/>
    <property type="match status" value="1"/>
</dbReference>
<dbReference type="InterPro" id="IPR001034">
    <property type="entry name" value="DeoR_HTH"/>
</dbReference>
<feature type="domain" description="HTH deoR-type" evidence="3">
    <location>
        <begin position="3"/>
        <end position="58"/>
    </location>
</feature>
<evidence type="ECO:0000313" key="5">
    <source>
        <dbReference type="Proteomes" id="UP000474175"/>
    </source>
</evidence>
<dbReference type="Pfam" id="PF08279">
    <property type="entry name" value="HTH_11"/>
    <property type="match status" value="1"/>
</dbReference>
<proteinExistence type="predicted"/>
<dbReference type="EMBL" id="JAAFZH010000004">
    <property type="protein sequence ID" value="NDU95509.1"/>
    <property type="molecule type" value="Genomic_DNA"/>
</dbReference>
<accession>A0A6L9LFR7</accession>
<dbReference type="PANTHER" id="PTHR34580">
    <property type="match status" value="1"/>
</dbReference>
<dbReference type="AlphaFoldDB" id="A0A6L9LFR7"/>
<keyword evidence="1" id="KW-0805">Transcription regulation</keyword>
<dbReference type="PANTHER" id="PTHR34580:SF3">
    <property type="entry name" value="PROTEIN PAFB"/>
    <property type="match status" value="1"/>
</dbReference>
<dbReference type="SMART" id="SM00420">
    <property type="entry name" value="HTH_DEOR"/>
    <property type="match status" value="1"/>
</dbReference>
<dbReference type="PIRSF" id="PIRSF016838">
    <property type="entry name" value="PafC"/>
    <property type="match status" value="1"/>
</dbReference>
<dbReference type="InterPro" id="IPR036388">
    <property type="entry name" value="WH-like_DNA-bd_sf"/>
</dbReference>
<sequence>MNRLDRLTAILIHLQTKRVVRAQELADRFGISLRTVYRDIRSLEEAGVPIGAEAGIGYFLTDYHLPPVMFTTTEASSLLFAARLIEKWTDESTKTQFESALFKIKSVLKRTDQEHLDDLAPNVDISKSSAMPGYADGLLTLSQQAIAQHHVLHLIYHSLYNDTETQREIEPVGLYHYSTTWHLIAYCRTRQDYRDFRLDRIRTLTNTGQQFSRRDRLTLQEYLEKVHRNIDMPLVSVTVIFRKTVARFVQDQRHSWGFVAEVDLGDRVRMHLNTPYLEGFARWLLSFGTSVTIEQPDSLLTLMHRLADEVSEHYSAAFAEEIIK</sequence>
<name>A0A6L9LFR7_9BACT</name>
<evidence type="ECO:0000256" key="1">
    <source>
        <dbReference type="ARBA" id="ARBA00023015"/>
    </source>
</evidence>
<dbReference type="InterPro" id="IPR013196">
    <property type="entry name" value="HTH_11"/>
</dbReference>
<dbReference type="Pfam" id="PF13280">
    <property type="entry name" value="WYL"/>
    <property type="match status" value="1"/>
</dbReference>
<dbReference type="InterPro" id="IPR026881">
    <property type="entry name" value="WYL_dom"/>
</dbReference>
<dbReference type="RefSeq" id="WP_163947669.1">
    <property type="nucleotide sequence ID" value="NZ_JAAFZH010000004.1"/>
</dbReference>
<dbReference type="Pfam" id="PF25583">
    <property type="entry name" value="WCX"/>
    <property type="match status" value="1"/>
</dbReference>
<dbReference type="InterPro" id="IPR036390">
    <property type="entry name" value="WH_DNA-bd_sf"/>
</dbReference>
<organism evidence="4 5">
    <name type="scientific">Spirosoma terrae</name>
    <dbReference type="NCBI Taxonomy" id="1968276"/>
    <lineage>
        <taxon>Bacteria</taxon>
        <taxon>Pseudomonadati</taxon>
        <taxon>Bacteroidota</taxon>
        <taxon>Cytophagia</taxon>
        <taxon>Cytophagales</taxon>
        <taxon>Cytophagaceae</taxon>
        <taxon>Spirosoma</taxon>
    </lineage>
</organism>
<dbReference type="PROSITE" id="PS51000">
    <property type="entry name" value="HTH_DEOR_2"/>
    <property type="match status" value="1"/>
</dbReference>
<protein>
    <submittedName>
        <fullName evidence="4">YafY family transcriptional regulator</fullName>
    </submittedName>
</protein>
<dbReference type="PROSITE" id="PS52050">
    <property type="entry name" value="WYL"/>
    <property type="match status" value="1"/>
</dbReference>
<evidence type="ECO:0000256" key="2">
    <source>
        <dbReference type="ARBA" id="ARBA00023163"/>
    </source>
</evidence>
<reference evidence="4 5" key="1">
    <citation type="submission" date="2020-02" db="EMBL/GenBank/DDBJ databases">
        <title>Draft genome sequence of two Spirosoma agri KCTC 52727 and Spirosoma terrae KCTC 52035.</title>
        <authorList>
            <person name="Rojas J."/>
            <person name="Ambika Manirajan B."/>
            <person name="Suarez C."/>
            <person name="Ratering S."/>
            <person name="Schnell S."/>
        </authorList>
    </citation>
    <scope>NUCLEOTIDE SEQUENCE [LARGE SCALE GENOMIC DNA]</scope>
    <source>
        <strain evidence="4 5">KCTC 52035</strain>
    </source>
</reference>
<evidence type="ECO:0000313" key="4">
    <source>
        <dbReference type="EMBL" id="NDU95509.1"/>
    </source>
</evidence>
<comment type="caution">
    <text evidence="4">The sequence shown here is derived from an EMBL/GenBank/DDBJ whole genome shotgun (WGS) entry which is preliminary data.</text>
</comment>